<comment type="caution">
    <text evidence="3">The sequence shown here is derived from an EMBL/GenBank/DDBJ whole genome shotgun (WGS) entry which is preliminary data.</text>
</comment>
<keyword evidence="4" id="KW-1185">Reference proteome</keyword>
<reference evidence="3" key="2">
    <citation type="submission" date="2022-10" db="EMBL/GenBank/DDBJ databases">
        <authorList>
            <person name="Trinh H.N."/>
        </authorList>
    </citation>
    <scope>NUCLEOTIDE SEQUENCE</scope>
    <source>
        <strain evidence="3">RN2-1</strain>
    </source>
</reference>
<evidence type="ECO:0000256" key="1">
    <source>
        <dbReference type="SAM" id="MobiDB-lite"/>
    </source>
</evidence>
<feature type="signal peptide" evidence="2">
    <location>
        <begin position="1"/>
        <end position="23"/>
    </location>
</feature>
<reference evidence="3" key="1">
    <citation type="submission" date="2022-09" db="EMBL/GenBank/DDBJ databases">
        <title>Rhodovastum sp. nov. RN2-1 isolated from soil in Seongnam, South Korea.</title>
        <authorList>
            <person name="Le N.T."/>
        </authorList>
    </citation>
    <scope>NUCLEOTIDE SEQUENCE</scope>
    <source>
        <strain evidence="3">RN2-1</strain>
    </source>
</reference>
<evidence type="ECO:0008006" key="5">
    <source>
        <dbReference type="Google" id="ProtNLM"/>
    </source>
</evidence>
<evidence type="ECO:0000313" key="4">
    <source>
        <dbReference type="Proteomes" id="UP001165679"/>
    </source>
</evidence>
<dbReference type="Proteomes" id="UP001165679">
    <property type="component" value="Unassembled WGS sequence"/>
</dbReference>
<protein>
    <recommendedName>
        <fullName evidence="5">Tetratricopeptide repeat protein</fullName>
    </recommendedName>
</protein>
<evidence type="ECO:0000256" key="2">
    <source>
        <dbReference type="SAM" id="SignalP"/>
    </source>
</evidence>
<accession>A0AA41YN48</accession>
<keyword evidence="2" id="KW-0732">Signal</keyword>
<organism evidence="3 4">
    <name type="scientific">Limobrevibacterium gyesilva</name>
    <dbReference type="NCBI Taxonomy" id="2991712"/>
    <lineage>
        <taxon>Bacteria</taxon>
        <taxon>Pseudomonadati</taxon>
        <taxon>Pseudomonadota</taxon>
        <taxon>Alphaproteobacteria</taxon>
        <taxon>Acetobacterales</taxon>
        <taxon>Acetobacteraceae</taxon>
        <taxon>Limobrevibacterium</taxon>
    </lineage>
</organism>
<gene>
    <name evidence="3" type="ORF">OL599_11050</name>
</gene>
<feature type="region of interest" description="Disordered" evidence="1">
    <location>
        <begin position="117"/>
        <end position="180"/>
    </location>
</feature>
<proteinExistence type="predicted"/>
<dbReference type="AlphaFoldDB" id="A0AA41YN48"/>
<sequence length="971" mass="99546">MRAAAAVLALAVLAGPACGPAAAADTPSVILRTGDHSGFGRVVFDLPRGTTAEPVQDGDRLVVRFTPPVPVSAAGRAPRNVQAMTGASGQAELILAPGAQIRRMRLDGRLVVDFLDPTSAPRPPAAAAKPPAPPRRTHTVARTPVQSSAKLRVPIPMDRHTDEPAAPPPVATASEPAGTAPVATVQQTALPESGAAPGAPSGPVQLAATPTPLPAGVAGHAASLPFDTGVGAAAFRRGDAALVVFDQRRPIDMAALRGDPAFAAATIQLLPAATVLRLPLTPQEGLSLTRSAAGWTIATVPVAAADGGARPIRPDLADGVLRLVAEAPGQVVSVSDPDTGGALLVGTQRQPGQSVPVARRTPEFALLRTWQGVAVEPVSDALSVRVTAQGFTIEAGAGRALALAAPAPDAVASADAQHFSRRFAFPAQPTEMLLRRLQAAVTAAAAAPAQARAGKRVAVAQAMLALGMGAEAQATLTMAATDDARIADNPDTLGLSAIAALMAGRAGEAGGITDPRLDGTDEVALWRAVRTAMTREGAADAAAVFAANLPLLLSYPAAMRNRLLPLAAETIALGGEPAMLWPLLAQRRDDTSLDLARAFLLEAEAQAPGGDPKPALDAYDRVAGGPDRLARARAAVRAVELRLATGALTSAQAADALDKLLFSWRGDDRELALRQRIAELRARDGGFRPALALLRESEQIWPEQRPALHARLAAIFADALAADAKTPPPPLDLVALVEENADLIADGEAGQALAARLADRLTALDLPKRAVPVLEKLVTQAPAGAVRAAFGGRLAKARLEEGDPAGALAALTRSAAPDLPAPLQESRTLTFARAAAVSGDLPSATAALAALGTTPAAALRADLLEAAKDWPAALAALRELAARTVPPEGPLNEAQARTLLRLAAAAAQTGDEATLARLREHDTARLPDDKLAEMFRLLTAGPVQGVADLPRAAQETKLARALPAALKTLTP</sequence>
<evidence type="ECO:0000313" key="3">
    <source>
        <dbReference type="EMBL" id="MCW3475108.1"/>
    </source>
</evidence>
<dbReference type="EMBL" id="JAPDNT010000006">
    <property type="protein sequence ID" value="MCW3475108.1"/>
    <property type="molecule type" value="Genomic_DNA"/>
</dbReference>
<feature type="chain" id="PRO_5041287938" description="Tetratricopeptide repeat protein" evidence="2">
    <location>
        <begin position="24"/>
        <end position="971"/>
    </location>
</feature>
<dbReference type="RefSeq" id="WP_264713799.1">
    <property type="nucleotide sequence ID" value="NZ_JAPDNT010000006.1"/>
</dbReference>
<feature type="compositionally biased region" description="Pro residues" evidence="1">
    <location>
        <begin position="120"/>
        <end position="134"/>
    </location>
</feature>
<name>A0AA41YN48_9PROT</name>